<dbReference type="AlphaFoldDB" id="A0A8S1RYM5"/>
<accession>A0A8S1RYM5</accession>
<protein>
    <submittedName>
        <fullName evidence="2">Uncharacterized protein</fullName>
    </submittedName>
</protein>
<evidence type="ECO:0000313" key="3">
    <source>
        <dbReference type="Proteomes" id="UP000683925"/>
    </source>
</evidence>
<feature type="region of interest" description="Disordered" evidence="1">
    <location>
        <begin position="1"/>
        <end position="20"/>
    </location>
</feature>
<comment type="caution">
    <text evidence="2">The sequence shown here is derived from an EMBL/GenBank/DDBJ whole genome shotgun (WGS) entry which is preliminary data.</text>
</comment>
<name>A0A8S1RYM5_PAROT</name>
<reference evidence="2" key="1">
    <citation type="submission" date="2021-01" db="EMBL/GenBank/DDBJ databases">
        <authorList>
            <consortium name="Genoscope - CEA"/>
            <person name="William W."/>
        </authorList>
    </citation>
    <scope>NUCLEOTIDE SEQUENCE</scope>
</reference>
<proteinExistence type="predicted"/>
<organism evidence="2 3">
    <name type="scientific">Paramecium octaurelia</name>
    <dbReference type="NCBI Taxonomy" id="43137"/>
    <lineage>
        <taxon>Eukaryota</taxon>
        <taxon>Sar</taxon>
        <taxon>Alveolata</taxon>
        <taxon>Ciliophora</taxon>
        <taxon>Intramacronucleata</taxon>
        <taxon>Oligohymenophorea</taxon>
        <taxon>Peniculida</taxon>
        <taxon>Parameciidae</taxon>
        <taxon>Paramecium</taxon>
    </lineage>
</organism>
<evidence type="ECO:0000256" key="1">
    <source>
        <dbReference type="SAM" id="MobiDB-lite"/>
    </source>
</evidence>
<sequence length="41" mass="4968">MSKAWKKYQSKKESQEKPKEIKLFQEYPHLPLVHPSTKQIK</sequence>
<evidence type="ECO:0000313" key="2">
    <source>
        <dbReference type="EMBL" id="CAD8132527.1"/>
    </source>
</evidence>
<keyword evidence="3" id="KW-1185">Reference proteome</keyword>
<dbReference type="EMBL" id="CAJJDP010000001">
    <property type="protein sequence ID" value="CAD8132527.1"/>
    <property type="molecule type" value="Genomic_DNA"/>
</dbReference>
<dbReference type="Proteomes" id="UP000683925">
    <property type="component" value="Unassembled WGS sequence"/>
</dbReference>
<gene>
    <name evidence="2" type="ORF">POCTA_138.1.T0030482</name>
</gene>
<feature type="compositionally biased region" description="Basic and acidic residues" evidence="1">
    <location>
        <begin position="10"/>
        <end position="20"/>
    </location>
</feature>